<dbReference type="AlphaFoldDB" id="A0A8H7XZF6"/>
<reference evidence="1" key="1">
    <citation type="submission" date="2021-02" db="EMBL/GenBank/DDBJ databases">
        <title>Psilocybe cubensis genome.</title>
        <authorList>
            <person name="Mckernan K.J."/>
            <person name="Crawford S."/>
            <person name="Trippe A."/>
            <person name="Kane L.T."/>
            <person name="Mclaughlin S."/>
        </authorList>
    </citation>
    <scope>NUCLEOTIDE SEQUENCE [LARGE SCALE GENOMIC DNA]</scope>
    <source>
        <strain evidence="1">MGC-MH-2018</strain>
    </source>
</reference>
<name>A0A8H7XZF6_PSICU</name>
<accession>A0A8H7XZF6</accession>
<sequence length="625" mass="70554">MKRAILGFRPQARRALTFMTQAIRVDQIFHQIAPAPPPSFLSSLTTVPFPPTGPPCLRLLHTGVSYNRKRYIEWPVESTNPSSLSLADYMHALISPAASVLNQLHDPHVLQNDTIGCTKVDLGNSIVGVTFTAREFESQSRNPPYTLFVPEDSFGPDGRTWSAGLKFALSKISESAAAVIVTNFKDIVVFFPRRGGYLPTGKDVFIKVLTSQIPATLRMLSTACLLESLPPVGFIKWPDLLDVDEWDKNCILPMGPPQNPDEPLHPDEHLIATCRRNSDFDHATLLRDRDRALQFFRWNKHMLQRKSKLVAQANSTLHGITNQRFNPDVETPPPVYPFDPSEIPLDTKDHLQMIHRESPLSPGGLDKALAQSKSFTLHIHDMIAEGAKKGFCTVYRCQLASIDGRPVPASPVLCLKLFDDRFQDLHDLIDNEDPVPLWFRGVFNAEEFADNETAAYEKLLSVQGTVIPWFYGQHQFTLPDGIVIQGLLMEYIDGYHLDSKRVSELSPAQQIQVMDWHDNQFLLYSHPTAQVECVVLIDFAVTLQTPQPDFVNFLQNCWKMMAVLLHGGPPNGGLDSDLIFQYYDDPDKWDPTKASLTDKKGRRKWVEYTGTYFLFIKLEPPPPLE</sequence>
<evidence type="ECO:0000313" key="1">
    <source>
        <dbReference type="EMBL" id="KAG5168254.1"/>
    </source>
</evidence>
<gene>
    <name evidence="1" type="ORF">JR316_006849</name>
</gene>
<proteinExistence type="predicted"/>
<dbReference type="EMBL" id="JAFIQS010000006">
    <property type="protein sequence ID" value="KAG5168254.1"/>
    <property type="molecule type" value="Genomic_DNA"/>
</dbReference>
<organism evidence="1">
    <name type="scientific">Psilocybe cubensis</name>
    <name type="common">Psychedelic mushroom</name>
    <name type="synonym">Stropharia cubensis</name>
    <dbReference type="NCBI Taxonomy" id="181762"/>
    <lineage>
        <taxon>Eukaryota</taxon>
        <taxon>Fungi</taxon>
        <taxon>Dikarya</taxon>
        <taxon>Basidiomycota</taxon>
        <taxon>Agaricomycotina</taxon>
        <taxon>Agaricomycetes</taxon>
        <taxon>Agaricomycetidae</taxon>
        <taxon>Agaricales</taxon>
        <taxon>Agaricineae</taxon>
        <taxon>Strophariaceae</taxon>
        <taxon>Psilocybe</taxon>
    </lineage>
</organism>
<comment type="caution">
    <text evidence="1">The sequence shown here is derived from an EMBL/GenBank/DDBJ whole genome shotgun (WGS) entry which is preliminary data.</text>
</comment>
<protein>
    <submittedName>
        <fullName evidence="1">Uncharacterized protein</fullName>
    </submittedName>
</protein>